<dbReference type="Gene3D" id="3.90.1200.10">
    <property type="match status" value="1"/>
</dbReference>
<dbReference type="InterPro" id="IPR002575">
    <property type="entry name" value="Aminoglycoside_PTrfase"/>
</dbReference>
<reference evidence="8 9" key="1">
    <citation type="submission" date="2016-03" db="EMBL/GenBank/DDBJ databases">
        <title>Draft genome sequence of the Fonsecaea monophora CBS 269.37.</title>
        <authorList>
            <person name="Bombassaro A."/>
            <person name="Vinicius W.A."/>
            <person name="De Hoog S."/>
            <person name="Sun J."/>
            <person name="Souza E.M."/>
            <person name="Raittz R.T."/>
            <person name="Costa F."/>
            <person name="Leao A.C."/>
            <person name="Tadra-Sfeir M.Z."/>
            <person name="Baura V."/>
            <person name="Balsanelli E."/>
            <person name="Pedrosa F.O."/>
            <person name="Moreno L.F."/>
            <person name="Steffens M.B."/>
            <person name="Xi L."/>
            <person name="Bocca A.L."/>
            <person name="Felipe M.S."/>
            <person name="Teixeira M."/>
            <person name="Telles Filho F.Q."/>
            <person name="Azevedo C.M."/>
            <person name="Gomes R."/>
            <person name="Vicente V.A."/>
        </authorList>
    </citation>
    <scope>NUCLEOTIDE SEQUENCE [LARGE SCALE GENOMIC DNA]</scope>
    <source>
        <strain evidence="8 9">CBS 269.37</strain>
    </source>
</reference>
<dbReference type="PANTHER" id="PTHR36091">
    <property type="entry name" value="ALTERED INHERITANCE OF MITOCHONDRIA PROTEIN 9, MITOCHONDRIAL"/>
    <property type="match status" value="1"/>
</dbReference>
<dbReference type="GeneID" id="34603273"/>
<accession>A0A177F213</accession>
<feature type="domain" description="Aminoglycoside phosphotransferase" evidence="7">
    <location>
        <begin position="83"/>
        <end position="321"/>
    </location>
</feature>
<evidence type="ECO:0000256" key="4">
    <source>
        <dbReference type="ARBA" id="ARBA00022946"/>
    </source>
</evidence>
<comment type="subcellular location">
    <subcellularLocation>
        <location evidence="1">Mitochondrion</location>
    </subcellularLocation>
</comment>
<proteinExistence type="inferred from homology"/>
<dbReference type="PANTHER" id="PTHR36091:SF1">
    <property type="entry name" value="ALTERED INHERITANCE OF MITOCHONDRIA PROTEIN 9, MITOCHONDRIAL"/>
    <property type="match status" value="1"/>
</dbReference>
<dbReference type="AlphaFoldDB" id="A0A177F213"/>
<keyword evidence="4" id="KW-0809">Transit peptide</keyword>
<evidence type="ECO:0000256" key="3">
    <source>
        <dbReference type="ARBA" id="ARBA00016197"/>
    </source>
</evidence>
<evidence type="ECO:0000256" key="5">
    <source>
        <dbReference type="ARBA" id="ARBA00023128"/>
    </source>
</evidence>
<comment type="similarity">
    <text evidence="2">Belongs to the AIM9 family.</text>
</comment>
<comment type="caution">
    <text evidence="8">The sequence shown here is derived from an EMBL/GenBank/DDBJ whole genome shotgun (WGS) entry which is preliminary data.</text>
</comment>
<organism evidence="8 9">
    <name type="scientific">Fonsecaea monophora</name>
    <dbReference type="NCBI Taxonomy" id="254056"/>
    <lineage>
        <taxon>Eukaryota</taxon>
        <taxon>Fungi</taxon>
        <taxon>Dikarya</taxon>
        <taxon>Ascomycota</taxon>
        <taxon>Pezizomycotina</taxon>
        <taxon>Eurotiomycetes</taxon>
        <taxon>Chaetothyriomycetidae</taxon>
        <taxon>Chaetothyriales</taxon>
        <taxon>Herpotrichiellaceae</taxon>
        <taxon>Fonsecaea</taxon>
    </lineage>
</organism>
<evidence type="ECO:0000313" key="9">
    <source>
        <dbReference type="Proteomes" id="UP000077002"/>
    </source>
</evidence>
<keyword evidence="5" id="KW-0496">Mitochondrion</keyword>
<evidence type="ECO:0000259" key="7">
    <source>
        <dbReference type="Pfam" id="PF01636"/>
    </source>
</evidence>
<name>A0A177F213_9EURO</name>
<dbReference type="EMBL" id="LVKK01000068">
    <property type="protein sequence ID" value="OAG37641.1"/>
    <property type="molecule type" value="Genomic_DNA"/>
</dbReference>
<dbReference type="OrthoDB" id="2831558at2759"/>
<evidence type="ECO:0000256" key="2">
    <source>
        <dbReference type="ARBA" id="ARBA00005543"/>
    </source>
</evidence>
<dbReference type="RefSeq" id="XP_022509593.1">
    <property type="nucleotide sequence ID" value="XM_022658073.1"/>
</dbReference>
<dbReference type="InterPro" id="IPR011009">
    <property type="entry name" value="Kinase-like_dom_sf"/>
</dbReference>
<dbReference type="GO" id="GO:0005739">
    <property type="term" value="C:mitochondrion"/>
    <property type="evidence" value="ECO:0007669"/>
    <property type="project" value="UniProtKB-SubCell"/>
</dbReference>
<dbReference type="InterPro" id="IPR051035">
    <property type="entry name" value="Mito_inheritance_9"/>
</dbReference>
<gene>
    <name evidence="8" type="ORF">AYO21_08125</name>
</gene>
<sequence length="519" mass="59642">MSFLSRSRHLLTFKTPPLRSSESIPLICRDKLISQEELFQYTNGRFLTRDKQQRDGRYVKFDLEALCAIAASTGPSVSPVREVEKLEGGFSKALRIRRENGTELIAKVPCPNAGLAKYTTASEVATLEYVREHTDIPVPYVYTWSVDASNPVGAEYIIMEKAAGVQLFKVWDQIEEPCKLAIIKQLAKWESQLMSTKFPAYGCVYSRRSFPEVPGNLILGPWPCLTEFGTALAKREIYRISQESKSVRVVDHRGTAAEQISLLETTIELMKILGAHSDLLRHAQPTACHTDLHMGNIFVSENDPSKISAIIDWQFTQVAPMFLQARWPVFLTPPKGYPAGIVTPKLPDDYKDLDEKEKKLAEYNLNLATAAKAYEIRCLLDNKDAYDAMNLPRVYRELFIRCGATWEEGPAPLRECLIEIFNSWHDLDLPGECPYTFREEEIQKHEKHFEEYREWHRVREFAKEYLDTDADGWIPPEMDFTEKQEQNKALFTLYVERMAGQKSQEEIYRMWPFSEGITL</sequence>
<dbReference type="SUPFAM" id="SSF56112">
    <property type="entry name" value="Protein kinase-like (PK-like)"/>
    <property type="match status" value="1"/>
</dbReference>
<dbReference type="Pfam" id="PF01636">
    <property type="entry name" value="APH"/>
    <property type="match status" value="1"/>
</dbReference>
<evidence type="ECO:0000256" key="1">
    <source>
        <dbReference type="ARBA" id="ARBA00004173"/>
    </source>
</evidence>
<dbReference type="Gene3D" id="3.30.200.20">
    <property type="entry name" value="Phosphorylase Kinase, domain 1"/>
    <property type="match status" value="1"/>
</dbReference>
<keyword evidence="9" id="KW-1185">Reference proteome</keyword>
<evidence type="ECO:0000313" key="8">
    <source>
        <dbReference type="EMBL" id="OAG37641.1"/>
    </source>
</evidence>
<dbReference type="Proteomes" id="UP000077002">
    <property type="component" value="Unassembled WGS sequence"/>
</dbReference>
<protein>
    <recommendedName>
        <fullName evidence="3">Altered inheritance of mitochondria protein 9, mitochondrial</fullName>
    </recommendedName>
    <alternativeName>
        <fullName evidence="6">Found in mitochondrial proteome protein 29</fullName>
    </alternativeName>
</protein>
<evidence type="ECO:0000256" key="6">
    <source>
        <dbReference type="ARBA" id="ARBA00031849"/>
    </source>
</evidence>